<dbReference type="EMBL" id="CAMXCT030003006">
    <property type="protein sequence ID" value="CAL4789214.1"/>
    <property type="molecule type" value="Genomic_DNA"/>
</dbReference>
<dbReference type="EMBL" id="CAMXCT020003006">
    <property type="protein sequence ID" value="CAL1155277.1"/>
    <property type="molecule type" value="Genomic_DNA"/>
</dbReference>
<evidence type="ECO:0000313" key="13">
    <source>
        <dbReference type="EMBL" id="CAL4789214.1"/>
    </source>
</evidence>
<dbReference type="AlphaFoldDB" id="A0A9P1G994"/>
<dbReference type="SMART" id="SM00184">
    <property type="entry name" value="RING"/>
    <property type="match status" value="1"/>
</dbReference>
<keyword evidence="2" id="KW-0812">Transmembrane</keyword>
<evidence type="ECO:0000256" key="3">
    <source>
        <dbReference type="ARBA" id="ARBA00022723"/>
    </source>
</evidence>
<reference evidence="12" key="2">
    <citation type="submission" date="2024-04" db="EMBL/GenBank/DDBJ databases">
        <authorList>
            <person name="Chen Y."/>
            <person name="Shah S."/>
            <person name="Dougan E. K."/>
            <person name="Thang M."/>
            <person name="Chan C."/>
        </authorList>
    </citation>
    <scope>NUCLEOTIDE SEQUENCE [LARGE SCALE GENOMIC DNA]</scope>
</reference>
<keyword evidence="5" id="KW-0862">Zinc</keyword>
<dbReference type="OrthoDB" id="1302410at2759"/>
<dbReference type="InterPro" id="IPR001841">
    <property type="entry name" value="Znf_RING"/>
</dbReference>
<organism evidence="11">
    <name type="scientific">Cladocopium goreaui</name>
    <dbReference type="NCBI Taxonomy" id="2562237"/>
    <lineage>
        <taxon>Eukaryota</taxon>
        <taxon>Sar</taxon>
        <taxon>Alveolata</taxon>
        <taxon>Dinophyceae</taxon>
        <taxon>Suessiales</taxon>
        <taxon>Symbiodiniaceae</taxon>
        <taxon>Cladocopium</taxon>
    </lineage>
</organism>
<evidence type="ECO:0000256" key="6">
    <source>
        <dbReference type="ARBA" id="ARBA00022989"/>
    </source>
</evidence>
<keyword evidence="14" id="KW-1185">Reference proteome</keyword>
<gene>
    <name evidence="11" type="ORF">C1SCF055_LOCUS27901</name>
</gene>
<dbReference type="GO" id="GO:0016740">
    <property type="term" value="F:transferase activity"/>
    <property type="evidence" value="ECO:0007669"/>
    <property type="project" value="UniProtKB-KW"/>
</dbReference>
<keyword evidence="13" id="KW-0808">Transferase</keyword>
<comment type="subcellular location">
    <subcellularLocation>
        <location evidence="1">Membrane</location>
    </subcellularLocation>
</comment>
<evidence type="ECO:0000256" key="2">
    <source>
        <dbReference type="ARBA" id="ARBA00022692"/>
    </source>
</evidence>
<evidence type="ECO:0000313" key="14">
    <source>
        <dbReference type="Proteomes" id="UP001152797"/>
    </source>
</evidence>
<evidence type="ECO:0000313" key="11">
    <source>
        <dbReference type="EMBL" id="CAI4001902.1"/>
    </source>
</evidence>
<dbReference type="EMBL" id="CAMXCT010003006">
    <property type="protein sequence ID" value="CAI4001902.1"/>
    <property type="molecule type" value="Genomic_DNA"/>
</dbReference>
<dbReference type="InterPro" id="IPR013083">
    <property type="entry name" value="Znf_RING/FYVE/PHD"/>
</dbReference>
<evidence type="ECO:0000256" key="9">
    <source>
        <dbReference type="SAM" id="SignalP"/>
    </source>
</evidence>
<evidence type="ECO:0000256" key="7">
    <source>
        <dbReference type="ARBA" id="ARBA00023136"/>
    </source>
</evidence>
<feature type="signal peptide" evidence="9">
    <location>
        <begin position="1"/>
        <end position="28"/>
    </location>
</feature>
<dbReference type="GO" id="GO:0016020">
    <property type="term" value="C:membrane"/>
    <property type="evidence" value="ECO:0007669"/>
    <property type="project" value="UniProtKB-SubCell"/>
</dbReference>
<proteinExistence type="predicted"/>
<keyword evidence="3" id="KW-0479">Metal-binding</keyword>
<reference evidence="11" key="1">
    <citation type="submission" date="2022-10" db="EMBL/GenBank/DDBJ databases">
        <authorList>
            <person name="Chen Y."/>
            <person name="Dougan E. K."/>
            <person name="Chan C."/>
            <person name="Rhodes N."/>
            <person name="Thang M."/>
        </authorList>
    </citation>
    <scope>NUCLEOTIDE SEQUENCE</scope>
</reference>
<dbReference type="PANTHER" id="PTHR46539:SF1">
    <property type="entry name" value="E3 UBIQUITIN-PROTEIN LIGASE ATL42"/>
    <property type="match status" value="1"/>
</dbReference>
<evidence type="ECO:0000256" key="4">
    <source>
        <dbReference type="ARBA" id="ARBA00022771"/>
    </source>
</evidence>
<dbReference type="GO" id="GO:0008270">
    <property type="term" value="F:zinc ion binding"/>
    <property type="evidence" value="ECO:0007669"/>
    <property type="project" value="UniProtKB-KW"/>
</dbReference>
<keyword evidence="7" id="KW-0472">Membrane</keyword>
<evidence type="ECO:0000313" key="12">
    <source>
        <dbReference type="EMBL" id="CAL1155277.1"/>
    </source>
</evidence>
<keyword evidence="9" id="KW-0732">Signal</keyword>
<evidence type="ECO:0000256" key="5">
    <source>
        <dbReference type="ARBA" id="ARBA00022833"/>
    </source>
</evidence>
<evidence type="ECO:0000256" key="1">
    <source>
        <dbReference type="ARBA" id="ARBA00004370"/>
    </source>
</evidence>
<name>A0A9P1G994_9DINO</name>
<dbReference type="Pfam" id="PF13639">
    <property type="entry name" value="zf-RING_2"/>
    <property type="match status" value="1"/>
</dbReference>
<dbReference type="PROSITE" id="PS50089">
    <property type="entry name" value="ZF_RING_2"/>
    <property type="match status" value="1"/>
</dbReference>
<accession>A0A9P1G994</accession>
<dbReference type="Gene3D" id="3.30.40.10">
    <property type="entry name" value="Zinc/RING finger domain, C3HC4 (zinc finger)"/>
    <property type="match status" value="1"/>
</dbReference>
<dbReference type="PANTHER" id="PTHR46539">
    <property type="entry name" value="E3 UBIQUITIN-PROTEIN LIGASE ATL42"/>
    <property type="match status" value="1"/>
</dbReference>
<comment type="caution">
    <text evidence="11">The sequence shown here is derived from an EMBL/GenBank/DDBJ whole genome shotgun (WGS) entry which is preliminary data.</text>
</comment>
<dbReference type="Proteomes" id="UP001152797">
    <property type="component" value="Unassembled WGS sequence"/>
</dbReference>
<keyword evidence="4 8" id="KW-0863">Zinc-finger</keyword>
<keyword evidence="6" id="KW-1133">Transmembrane helix</keyword>
<evidence type="ECO:0000256" key="8">
    <source>
        <dbReference type="PROSITE-ProRule" id="PRU00175"/>
    </source>
</evidence>
<feature type="domain" description="RING-type" evidence="10">
    <location>
        <begin position="77"/>
        <end position="118"/>
    </location>
</feature>
<feature type="chain" id="PRO_5043272570" evidence="9">
    <location>
        <begin position="29"/>
        <end position="128"/>
    </location>
</feature>
<dbReference type="SUPFAM" id="SSF57850">
    <property type="entry name" value="RING/U-box"/>
    <property type="match status" value="1"/>
</dbReference>
<evidence type="ECO:0000259" key="10">
    <source>
        <dbReference type="PROSITE" id="PS50089"/>
    </source>
</evidence>
<sequence>MLELLIPSLISSLVAVQLTNLLCPTCRCHNDATELSSLSAVSYESFFSKQVLKQTELEVFTKKKHENLTGCSHSTTCSICLSDFEESAMLRRLPCGHAFHQCCSESWLSRVGSCPLCRGELVASDTAV</sequence>
<protein>
    <submittedName>
        <fullName evidence="13">RING-H2 finger protein ATL52 (RING-type E 3 ubiquitin transferase ATL52)</fullName>
    </submittedName>
</protein>